<keyword evidence="5" id="KW-0187">Copper transport</keyword>
<dbReference type="InterPro" id="IPR023299">
    <property type="entry name" value="ATPase_P-typ_cyto_dom_N"/>
</dbReference>
<dbReference type="InterPro" id="IPR023214">
    <property type="entry name" value="HAD_sf"/>
</dbReference>
<feature type="transmembrane region" description="Helical" evidence="11">
    <location>
        <begin position="93"/>
        <end position="111"/>
    </location>
</feature>
<evidence type="ECO:0000256" key="6">
    <source>
        <dbReference type="ARBA" id="ARBA00022967"/>
    </source>
</evidence>
<feature type="transmembrane region" description="Helical" evidence="11">
    <location>
        <begin position="664"/>
        <end position="685"/>
    </location>
</feature>
<feature type="transmembrane region" description="Helical" evidence="11">
    <location>
        <begin position="329"/>
        <end position="348"/>
    </location>
</feature>
<dbReference type="SUPFAM" id="SSF81665">
    <property type="entry name" value="Calcium ATPase, transmembrane domain M"/>
    <property type="match status" value="1"/>
</dbReference>
<dbReference type="EMBL" id="QRWX01000001">
    <property type="protein sequence ID" value="RGT57970.1"/>
    <property type="molecule type" value="Genomic_DNA"/>
</dbReference>
<dbReference type="Gene3D" id="3.30.70.100">
    <property type="match status" value="1"/>
</dbReference>
<protein>
    <recommendedName>
        <fullName evidence="2">P-type Cu(+) transporter</fullName>
        <ecNumber evidence="2">7.2.2.8</ecNumber>
    </recommendedName>
</protein>
<gene>
    <name evidence="13" type="ORF">DWX20_02675</name>
</gene>
<evidence type="ECO:0000256" key="10">
    <source>
        <dbReference type="ARBA" id="ARBA00049289"/>
    </source>
</evidence>
<proteinExistence type="predicted"/>
<evidence type="ECO:0000256" key="8">
    <source>
        <dbReference type="ARBA" id="ARBA00023008"/>
    </source>
</evidence>
<dbReference type="SUPFAM" id="SSF81660">
    <property type="entry name" value="Metal cation-transporting ATPase, ATP-binding domain N"/>
    <property type="match status" value="1"/>
</dbReference>
<evidence type="ECO:0000256" key="3">
    <source>
        <dbReference type="ARBA" id="ARBA00022692"/>
    </source>
</evidence>
<feature type="transmembrane region" description="Helical" evidence="11">
    <location>
        <begin position="174"/>
        <end position="190"/>
    </location>
</feature>
<dbReference type="AlphaFoldDB" id="A0A412PII8"/>
<dbReference type="SUPFAM" id="SSF55008">
    <property type="entry name" value="HMA, heavy metal-associated domain"/>
    <property type="match status" value="1"/>
</dbReference>
<name>A0A412PII8_9FIRM</name>
<evidence type="ECO:0000256" key="1">
    <source>
        <dbReference type="ARBA" id="ARBA00004127"/>
    </source>
</evidence>
<sequence>METVKQTFSVANLYLNASADTIHQHLINTKGIVTVTVTLSDRNVTVEYDPTIITADIIIEKIKACGYHAYTREIPTSDFLIQQDTKNPKKPNYRILFVFVFEVILLAILWILHITPWIGLLFSIHSLYVGRVIFMHAKKEIQNKNLSSATIDSIAIGISFFYGIFLTIQNTVNAYPFMISMITILGTNLYKTKYLKYMQQTSTTSLNIKQYIPENTAVFNKTGEVIEETSQLKKNQILIIRPNENIPCDGIVVEGYASVDESTLTGVQSNITKSEGSYVYAGTRCIQGSLQIKVEKIGEKTTLLQFAKLAEETANDKSFDSPFKNFSKYLFLYSIIAAIILFFGWILVGKSFSIAISVSIAVLASVAMNALTIASEKEVLEKAIYAAKNHVLFRNVDALETAGKAETLFLEQDDILITSKPEVTDFIPLEETDLNIMRYIAYTLSNKRHDSYSRAITRYLKSQKISSVNLSVLTNFQKTHQTDTIQSTYQLNNTHDFSNTDVINSTINQMIDELTNQGKTVFILIGENQALGLIATQRPIVSNSLQAIHSLKELTDVHLFARGNIKEIQYIKHTCDIENIHANVDMNEKENLIKSCSHDSISMYANADSSSSSSTADVNIQFGISQNLDSEDNDIILTRKRLSDLVFAIQTSAKLNEQIQFKQIAIIAYHVLAVVLFGFITPIFFDIPLPTILPCITSIYVIRFLFQSHK</sequence>
<keyword evidence="5" id="KW-0406">Ion transport</keyword>
<comment type="subcellular location">
    <subcellularLocation>
        <location evidence="1">Endomembrane system</location>
        <topology evidence="1">Multi-pass membrane protein</topology>
    </subcellularLocation>
</comment>
<dbReference type="PANTHER" id="PTHR43520:SF8">
    <property type="entry name" value="P-TYPE CU(+) TRANSPORTER"/>
    <property type="match status" value="1"/>
</dbReference>
<keyword evidence="6" id="KW-1278">Translocase</keyword>
<dbReference type="InterPro" id="IPR059000">
    <property type="entry name" value="ATPase_P-type_domA"/>
</dbReference>
<keyword evidence="4" id="KW-0479">Metal-binding</keyword>
<feature type="transmembrane region" description="Helical" evidence="11">
    <location>
        <begin position="691"/>
        <end position="706"/>
    </location>
</feature>
<evidence type="ECO:0000256" key="5">
    <source>
        <dbReference type="ARBA" id="ARBA00022796"/>
    </source>
</evidence>
<accession>A0A412PII8</accession>
<dbReference type="CDD" id="cd00371">
    <property type="entry name" value="HMA"/>
    <property type="match status" value="1"/>
</dbReference>
<dbReference type="Gene3D" id="3.40.1110.10">
    <property type="entry name" value="Calcium-transporting ATPase, cytoplasmic domain N"/>
    <property type="match status" value="1"/>
</dbReference>
<evidence type="ECO:0000259" key="12">
    <source>
        <dbReference type="PROSITE" id="PS50846"/>
    </source>
</evidence>
<keyword evidence="5" id="KW-0813">Transport</keyword>
<dbReference type="GO" id="GO:0005524">
    <property type="term" value="F:ATP binding"/>
    <property type="evidence" value="ECO:0007669"/>
    <property type="project" value="InterPro"/>
</dbReference>
<dbReference type="GO" id="GO:0005507">
    <property type="term" value="F:copper ion binding"/>
    <property type="evidence" value="ECO:0007669"/>
    <property type="project" value="TreeGrafter"/>
</dbReference>
<feature type="domain" description="HMA" evidence="12">
    <location>
        <begin position="4"/>
        <end position="70"/>
    </location>
</feature>
<dbReference type="GO" id="GO:0012505">
    <property type="term" value="C:endomembrane system"/>
    <property type="evidence" value="ECO:0007669"/>
    <property type="project" value="UniProtKB-SubCell"/>
</dbReference>
<dbReference type="GO" id="GO:0016887">
    <property type="term" value="F:ATP hydrolysis activity"/>
    <property type="evidence" value="ECO:0007669"/>
    <property type="project" value="InterPro"/>
</dbReference>
<keyword evidence="3 11" id="KW-0812">Transmembrane</keyword>
<keyword evidence="7 11" id="KW-1133">Transmembrane helix</keyword>
<comment type="caution">
    <text evidence="13">The sequence shown here is derived from an EMBL/GenBank/DDBJ whole genome shotgun (WGS) entry which is preliminary data.</text>
</comment>
<dbReference type="NCBIfam" id="TIGR01494">
    <property type="entry name" value="ATPase_P-type"/>
    <property type="match status" value="1"/>
</dbReference>
<dbReference type="SUPFAM" id="SSF81653">
    <property type="entry name" value="Calcium ATPase, transduction domain A"/>
    <property type="match status" value="1"/>
</dbReference>
<dbReference type="InterPro" id="IPR023298">
    <property type="entry name" value="ATPase_P-typ_TM_dom_sf"/>
</dbReference>
<dbReference type="Gene3D" id="2.70.150.10">
    <property type="entry name" value="Calcium-transporting ATPase, cytoplasmic transduction domain A"/>
    <property type="match status" value="1"/>
</dbReference>
<dbReference type="InterPro" id="IPR036163">
    <property type="entry name" value="HMA_dom_sf"/>
</dbReference>
<dbReference type="GO" id="GO:0055070">
    <property type="term" value="P:copper ion homeostasis"/>
    <property type="evidence" value="ECO:0007669"/>
    <property type="project" value="TreeGrafter"/>
</dbReference>
<evidence type="ECO:0000256" key="11">
    <source>
        <dbReference type="SAM" id="Phobius"/>
    </source>
</evidence>
<feature type="transmembrane region" description="Helical" evidence="11">
    <location>
        <begin position="117"/>
        <end position="134"/>
    </location>
</feature>
<dbReference type="Pfam" id="PF00122">
    <property type="entry name" value="E1-E2_ATPase"/>
    <property type="match status" value="1"/>
</dbReference>
<dbReference type="EC" id="7.2.2.8" evidence="2"/>
<dbReference type="Proteomes" id="UP000284731">
    <property type="component" value="Unassembled WGS sequence"/>
</dbReference>
<dbReference type="GO" id="GO:0043682">
    <property type="term" value="F:P-type divalent copper transporter activity"/>
    <property type="evidence" value="ECO:0007669"/>
    <property type="project" value="TreeGrafter"/>
</dbReference>
<dbReference type="InterPro" id="IPR006121">
    <property type="entry name" value="HMA_dom"/>
</dbReference>
<dbReference type="GO" id="GO:0016020">
    <property type="term" value="C:membrane"/>
    <property type="evidence" value="ECO:0007669"/>
    <property type="project" value="InterPro"/>
</dbReference>
<evidence type="ECO:0000313" key="14">
    <source>
        <dbReference type="Proteomes" id="UP000284731"/>
    </source>
</evidence>
<evidence type="ECO:0000256" key="9">
    <source>
        <dbReference type="ARBA" id="ARBA00023136"/>
    </source>
</evidence>
<dbReference type="RefSeq" id="WP_118764386.1">
    <property type="nucleotide sequence ID" value="NZ_CABJCF010000001.1"/>
</dbReference>
<dbReference type="Pfam" id="PF00403">
    <property type="entry name" value="HMA"/>
    <property type="match status" value="1"/>
</dbReference>
<dbReference type="PANTHER" id="PTHR43520">
    <property type="entry name" value="ATP7, ISOFORM B"/>
    <property type="match status" value="1"/>
</dbReference>
<evidence type="ECO:0000256" key="7">
    <source>
        <dbReference type="ARBA" id="ARBA00022989"/>
    </source>
</evidence>
<dbReference type="Gene3D" id="3.40.50.1000">
    <property type="entry name" value="HAD superfamily/HAD-like"/>
    <property type="match status" value="1"/>
</dbReference>
<feature type="transmembrane region" description="Helical" evidence="11">
    <location>
        <begin position="354"/>
        <end position="374"/>
    </location>
</feature>
<dbReference type="InterPro" id="IPR008250">
    <property type="entry name" value="ATPase_P-typ_transduc_dom_A_sf"/>
</dbReference>
<evidence type="ECO:0000256" key="2">
    <source>
        <dbReference type="ARBA" id="ARBA00012517"/>
    </source>
</evidence>
<dbReference type="InterPro" id="IPR001757">
    <property type="entry name" value="P_typ_ATPase"/>
</dbReference>
<evidence type="ECO:0000256" key="4">
    <source>
        <dbReference type="ARBA" id="ARBA00022723"/>
    </source>
</evidence>
<organism evidence="13 14">
    <name type="scientific">Solobacterium moorei</name>
    <dbReference type="NCBI Taxonomy" id="102148"/>
    <lineage>
        <taxon>Bacteria</taxon>
        <taxon>Bacillati</taxon>
        <taxon>Bacillota</taxon>
        <taxon>Erysipelotrichia</taxon>
        <taxon>Erysipelotrichales</taxon>
        <taxon>Erysipelotrichaceae</taxon>
        <taxon>Solobacterium</taxon>
    </lineage>
</organism>
<keyword evidence="8" id="KW-0186">Copper</keyword>
<evidence type="ECO:0000313" key="13">
    <source>
        <dbReference type="EMBL" id="RGT57970.1"/>
    </source>
</evidence>
<keyword evidence="9 11" id="KW-0472">Membrane</keyword>
<dbReference type="GO" id="GO:0140581">
    <property type="term" value="F:P-type monovalent copper transporter activity"/>
    <property type="evidence" value="ECO:0007669"/>
    <property type="project" value="UniProtKB-EC"/>
</dbReference>
<dbReference type="PROSITE" id="PS50846">
    <property type="entry name" value="HMA_2"/>
    <property type="match status" value="1"/>
</dbReference>
<comment type="catalytic activity">
    <reaction evidence="10">
        <text>Cu(+)(in) + ATP + H2O = Cu(+)(out) + ADP + phosphate + H(+)</text>
        <dbReference type="Rhea" id="RHEA:25792"/>
        <dbReference type="ChEBI" id="CHEBI:15377"/>
        <dbReference type="ChEBI" id="CHEBI:15378"/>
        <dbReference type="ChEBI" id="CHEBI:30616"/>
        <dbReference type="ChEBI" id="CHEBI:43474"/>
        <dbReference type="ChEBI" id="CHEBI:49552"/>
        <dbReference type="ChEBI" id="CHEBI:456216"/>
        <dbReference type="EC" id="7.2.2.8"/>
    </reaction>
</comment>
<feature type="transmembrane region" description="Helical" evidence="11">
    <location>
        <begin position="146"/>
        <end position="168"/>
    </location>
</feature>
<reference evidence="13 14" key="1">
    <citation type="submission" date="2018-08" db="EMBL/GenBank/DDBJ databases">
        <title>A genome reference for cultivated species of the human gut microbiota.</title>
        <authorList>
            <person name="Zou Y."/>
            <person name="Xue W."/>
            <person name="Luo G."/>
        </authorList>
    </citation>
    <scope>NUCLEOTIDE SEQUENCE [LARGE SCALE GENOMIC DNA]</scope>
    <source>
        <strain evidence="13 14">AF18-46</strain>
    </source>
</reference>